<evidence type="ECO:0000259" key="4">
    <source>
        <dbReference type="Pfam" id="PF13193"/>
    </source>
</evidence>
<dbReference type="Pfam" id="PF00501">
    <property type="entry name" value="AMP-binding"/>
    <property type="match status" value="1"/>
</dbReference>
<evidence type="ECO:0000313" key="6">
    <source>
        <dbReference type="Proteomes" id="UP000807825"/>
    </source>
</evidence>
<protein>
    <submittedName>
        <fullName evidence="5">Long-chain fatty acid--CoA ligase</fullName>
    </submittedName>
</protein>
<dbReference type="PANTHER" id="PTHR43767:SF1">
    <property type="entry name" value="NONRIBOSOMAL PEPTIDE SYNTHASE PES1 (EUROFUNG)-RELATED"/>
    <property type="match status" value="1"/>
</dbReference>
<reference evidence="5" key="1">
    <citation type="submission" date="2020-07" db="EMBL/GenBank/DDBJ databases">
        <title>Huge and variable diversity of episymbiotic CPR bacteria and DPANN archaea in groundwater ecosystems.</title>
        <authorList>
            <person name="He C.Y."/>
            <person name="Keren R."/>
            <person name="Whittaker M."/>
            <person name="Farag I.F."/>
            <person name="Doudna J."/>
            <person name="Cate J.H.D."/>
            <person name="Banfield J.F."/>
        </authorList>
    </citation>
    <scope>NUCLEOTIDE SEQUENCE</scope>
    <source>
        <strain evidence="5">NC_groundwater_1664_Pr3_B-0.1um_52_9</strain>
    </source>
</reference>
<gene>
    <name evidence="5" type="ORF">HY912_22460</name>
</gene>
<accession>A0A9D6Z679</accession>
<dbReference type="FunFam" id="3.30.300.30:FF:000008">
    <property type="entry name" value="2,3-dihydroxybenzoate-AMP ligase"/>
    <property type="match status" value="1"/>
</dbReference>
<comment type="similarity">
    <text evidence="1">Belongs to the ATP-dependent AMP-binding enzyme family.</text>
</comment>
<dbReference type="Gene3D" id="3.40.50.12780">
    <property type="entry name" value="N-terminal domain of ligase-like"/>
    <property type="match status" value="1"/>
</dbReference>
<proteinExistence type="inferred from homology"/>
<dbReference type="InterPro" id="IPR025110">
    <property type="entry name" value="AMP-bd_C"/>
</dbReference>
<keyword evidence="2 5" id="KW-0436">Ligase</keyword>
<feature type="domain" description="AMP-dependent synthetase/ligase" evidence="3">
    <location>
        <begin position="29"/>
        <end position="415"/>
    </location>
</feature>
<dbReference type="SUPFAM" id="SSF56801">
    <property type="entry name" value="Acetyl-CoA synthetase-like"/>
    <property type="match status" value="1"/>
</dbReference>
<dbReference type="GO" id="GO:0016878">
    <property type="term" value="F:acid-thiol ligase activity"/>
    <property type="evidence" value="ECO:0007669"/>
    <property type="project" value="UniProtKB-ARBA"/>
</dbReference>
<dbReference type="InterPro" id="IPR000873">
    <property type="entry name" value="AMP-dep_synth/lig_dom"/>
</dbReference>
<dbReference type="Gene3D" id="3.30.300.30">
    <property type="match status" value="1"/>
</dbReference>
<dbReference type="PANTHER" id="PTHR43767">
    <property type="entry name" value="LONG-CHAIN-FATTY-ACID--COA LIGASE"/>
    <property type="match status" value="1"/>
</dbReference>
<organism evidence="5 6">
    <name type="scientific">Desulfomonile tiedjei</name>
    <dbReference type="NCBI Taxonomy" id="2358"/>
    <lineage>
        <taxon>Bacteria</taxon>
        <taxon>Pseudomonadati</taxon>
        <taxon>Thermodesulfobacteriota</taxon>
        <taxon>Desulfomonilia</taxon>
        <taxon>Desulfomonilales</taxon>
        <taxon>Desulfomonilaceae</taxon>
        <taxon>Desulfomonile</taxon>
    </lineage>
</organism>
<evidence type="ECO:0000313" key="5">
    <source>
        <dbReference type="EMBL" id="MBI5252267.1"/>
    </source>
</evidence>
<dbReference type="InterPro" id="IPR042099">
    <property type="entry name" value="ANL_N_sf"/>
</dbReference>
<feature type="domain" description="AMP-binding enzyme C-terminal" evidence="4">
    <location>
        <begin position="465"/>
        <end position="540"/>
    </location>
</feature>
<dbReference type="PROSITE" id="PS00455">
    <property type="entry name" value="AMP_BINDING"/>
    <property type="match status" value="1"/>
</dbReference>
<comment type="caution">
    <text evidence="5">The sequence shown here is derived from an EMBL/GenBank/DDBJ whole genome shotgun (WGS) entry which is preliminary data.</text>
</comment>
<dbReference type="InterPro" id="IPR050237">
    <property type="entry name" value="ATP-dep_AMP-bd_enzyme"/>
</dbReference>
<name>A0A9D6Z679_9BACT</name>
<dbReference type="InterPro" id="IPR045851">
    <property type="entry name" value="AMP-bd_C_sf"/>
</dbReference>
<evidence type="ECO:0000256" key="1">
    <source>
        <dbReference type="ARBA" id="ARBA00006432"/>
    </source>
</evidence>
<sequence length="555" mass="61402">MEKIWLKSYAPGVPATIEFKEVALHESLTQTAARFPDNRALIFQGKTISYSELDLMASRFAAALKSLGVGPGDRVALLLPNLVQTVVGIYGAFRIGAIAVPNNPLYTDRELELQLKDSGARLIICLDTLVPRVKNLRERTGITTIIACHIRDYLPFPLKQLFPLVKKNLHLKTPREAGIYEFTDLLKSHKPVRKNHPSGMDDTAVIIYTGGTTGISKGVRLTHRNLTSNCQQARAWCFDFVDGQEIVLGCLPFFHSYGLTAAMNMCIMYGWCNVLIAKPEARAILEAVNKFKVTFIPGVPTLFNAIINYPEVKKYSLRSVKKCLSAAAPLALETIRGFQALTDIIISEAYGLTETSPCTHGIPFGGKIKPGCIGLPVPSTDAKLVDVEDPSREITEFGVPGELCVKGPQVMSGYHNRPEETAAALKDGWFCTGDIATVDDEGYFTIVDRKKDMIISGGFNIYPREVDEVLFAHPKIMEACVVGIPDSYSGERVKAFVVLKHGESTTEQEIIDYCKERMANYKAPKYVEFVADLPKSAIGKILRKELRQMDIRKGH</sequence>
<dbReference type="EMBL" id="JACRDE010000585">
    <property type="protein sequence ID" value="MBI5252267.1"/>
    <property type="molecule type" value="Genomic_DNA"/>
</dbReference>
<evidence type="ECO:0000259" key="3">
    <source>
        <dbReference type="Pfam" id="PF00501"/>
    </source>
</evidence>
<dbReference type="InterPro" id="IPR020845">
    <property type="entry name" value="AMP-binding_CS"/>
</dbReference>
<evidence type="ECO:0000256" key="2">
    <source>
        <dbReference type="ARBA" id="ARBA00022598"/>
    </source>
</evidence>
<dbReference type="CDD" id="cd05936">
    <property type="entry name" value="FC-FACS_FadD_like"/>
    <property type="match status" value="1"/>
</dbReference>
<dbReference type="AlphaFoldDB" id="A0A9D6Z679"/>
<dbReference type="Pfam" id="PF13193">
    <property type="entry name" value="AMP-binding_C"/>
    <property type="match status" value="1"/>
</dbReference>
<dbReference type="Proteomes" id="UP000807825">
    <property type="component" value="Unassembled WGS sequence"/>
</dbReference>